<reference evidence="1 2" key="1">
    <citation type="submission" date="2020-06" db="EMBL/GenBank/DDBJ databases">
        <authorList>
            <person name="Li R."/>
            <person name="Bekaert M."/>
        </authorList>
    </citation>
    <scope>NUCLEOTIDE SEQUENCE [LARGE SCALE GENOMIC DNA]</scope>
    <source>
        <strain evidence="2">wild</strain>
    </source>
</reference>
<dbReference type="OrthoDB" id="5984808at2759"/>
<proteinExistence type="predicted"/>
<accession>A0A6J8AE44</accession>
<organism evidence="1 2">
    <name type="scientific">Mytilus coruscus</name>
    <name type="common">Sea mussel</name>
    <dbReference type="NCBI Taxonomy" id="42192"/>
    <lineage>
        <taxon>Eukaryota</taxon>
        <taxon>Metazoa</taxon>
        <taxon>Spiralia</taxon>
        <taxon>Lophotrochozoa</taxon>
        <taxon>Mollusca</taxon>
        <taxon>Bivalvia</taxon>
        <taxon>Autobranchia</taxon>
        <taxon>Pteriomorphia</taxon>
        <taxon>Mytilida</taxon>
        <taxon>Mytiloidea</taxon>
        <taxon>Mytilidae</taxon>
        <taxon>Mytilinae</taxon>
        <taxon>Mytilus</taxon>
    </lineage>
</organism>
<gene>
    <name evidence="1" type="ORF">MCOR_6853</name>
</gene>
<protein>
    <submittedName>
        <fullName evidence="1">Uncharacterized protein</fullName>
    </submittedName>
</protein>
<dbReference type="Proteomes" id="UP000507470">
    <property type="component" value="Unassembled WGS sequence"/>
</dbReference>
<keyword evidence="2" id="KW-1185">Reference proteome</keyword>
<evidence type="ECO:0000313" key="1">
    <source>
        <dbReference type="EMBL" id="CAC5366658.1"/>
    </source>
</evidence>
<evidence type="ECO:0000313" key="2">
    <source>
        <dbReference type="Proteomes" id="UP000507470"/>
    </source>
</evidence>
<dbReference type="AlphaFoldDB" id="A0A6J8AE44"/>
<sequence length="190" mass="21955">MDRGIFPKQTDSTSCGPLICLYGKMILKDSILMEYNVSPVQIWHYIFKEVIKVNKNDLNTDLSFELKNIICTEDLDAVVYNIVMGTHLLKLITIIDALTGSHPKMDWDATDLVTAWKSFQQHTEFWFAGPLSKTAEAHKKSNKIYLRYKFLSRVQKDIDTFKKYLTDLKILIKDCGYATSEEMVRNAIVF</sequence>
<dbReference type="EMBL" id="CACVKT020001341">
    <property type="protein sequence ID" value="CAC5366658.1"/>
    <property type="molecule type" value="Genomic_DNA"/>
</dbReference>
<name>A0A6J8AE44_MYTCO</name>